<dbReference type="HOGENOM" id="CLU_004591_2_2_1"/>
<dbReference type="AlphaFoldDB" id="F8PTB0"/>
<dbReference type="OrthoDB" id="2246127at2759"/>
<accession>F8PTB0</accession>
<feature type="region of interest" description="Disordered" evidence="1">
    <location>
        <begin position="514"/>
        <end position="551"/>
    </location>
</feature>
<reference evidence="3" key="1">
    <citation type="journal article" date="2011" name="Science">
        <title>The plant cell wall-decomposing machinery underlies the functional diversity of forest fungi.</title>
        <authorList>
            <person name="Eastwood D.C."/>
            <person name="Floudas D."/>
            <person name="Binder M."/>
            <person name="Majcherczyk A."/>
            <person name="Schneider P."/>
            <person name="Aerts A."/>
            <person name="Asiegbu F.O."/>
            <person name="Baker S.E."/>
            <person name="Barry K."/>
            <person name="Bendiksby M."/>
            <person name="Blumentritt M."/>
            <person name="Coutinho P.M."/>
            <person name="Cullen D."/>
            <person name="de Vries R.P."/>
            <person name="Gathman A."/>
            <person name="Goodell B."/>
            <person name="Henrissat B."/>
            <person name="Ihrmark K."/>
            <person name="Kauserud H."/>
            <person name="Kohler A."/>
            <person name="LaButti K."/>
            <person name="Lapidus A."/>
            <person name="Lavin J.L."/>
            <person name="Lee Y.-H."/>
            <person name="Lindquist E."/>
            <person name="Lilly W."/>
            <person name="Lucas S."/>
            <person name="Morin E."/>
            <person name="Murat C."/>
            <person name="Oguiza J.A."/>
            <person name="Park J."/>
            <person name="Pisabarro A.G."/>
            <person name="Riley R."/>
            <person name="Rosling A."/>
            <person name="Salamov A."/>
            <person name="Schmidt O."/>
            <person name="Schmutz J."/>
            <person name="Skrede I."/>
            <person name="Stenlid J."/>
            <person name="Wiebenga A."/>
            <person name="Xie X."/>
            <person name="Kuees U."/>
            <person name="Hibbett D.S."/>
            <person name="Hoffmeister D."/>
            <person name="Hoegberg N."/>
            <person name="Martin F."/>
            <person name="Grigoriev I.V."/>
            <person name="Watkinson S.C."/>
        </authorList>
    </citation>
    <scope>NUCLEOTIDE SEQUENCE [LARGE SCALE GENOMIC DNA]</scope>
    <source>
        <strain evidence="3">strain S7.3</strain>
    </source>
</reference>
<sequence>MDSDPDPNQAPDFSICNHTQTPAQDNLQMISNPAIKAYYDRTPRSIPVLNLSPIFSKMPISIDKTEYARQYELDLDQAQPPGSPPLAPKASGLLNNPSHAVLDLQPEQEVVASIAQAALDHFNALSDSSNEDLEWLYAPSNDDLLEVTVIVNDDIETASHGCKRACTADHTATSCWWFPWQVKVTCTMDILMNLPHSVFSQKQLDLFLWLLKVNDVDDVPSVKTIQSLNSALQKCCGIGTITYKGALGNHYHEMSNPKVRPHLHFYPKDSGLWLSEARQGLCWLCEVPDEQLTPMARLNSHDYYIHEPAMLSNGHCWAMEPVDTDHQRSWKVIKSVVDSKTSSTSEWAFTDPNVGNRWRALSKRHKVLSFPIWMYCNNMSGNMSKKWNEHNSFLFIPAGLPCSEAQQEYNVHFLCTSNLAPPLEMLDGIVGQLKHYQLSRNAQKSGVWSWDSQTNEPVLLLPFVLALLGDNPMQSDFACHIGLCGKLFCRACWVKGTDAATNILESAGQCVHQESNGAESDADSQMASDDSANEGTSNPASETESVGKPRNKQETITQLCAQFVQASQLDSKTKVNKMRTESGIKDTFQKYFIDKVVGSYQRLRGVASKQAALDESIASFPDTIISPVWRIKGLDPHQDTPVKILHIVLLGFVKYLWRDLVQLQLKGKPDKLNLLATRLSSLNVNGLGISPLAGKTLVQYSGSLTGQDFCAIVQVAPFVIYDLVSKECMDTWVALSKLIPLIYQPEIHDINAHLHNGHVVGLTSQNFTFLYT</sequence>
<evidence type="ECO:0000313" key="2">
    <source>
        <dbReference type="EMBL" id="EGO00940.1"/>
    </source>
</evidence>
<feature type="compositionally biased region" description="Polar residues" evidence="1">
    <location>
        <begin position="533"/>
        <end position="544"/>
    </location>
</feature>
<organism evidence="3">
    <name type="scientific">Serpula lacrymans var. lacrymans (strain S7.3)</name>
    <name type="common">Dry rot fungus</name>
    <dbReference type="NCBI Taxonomy" id="936435"/>
    <lineage>
        <taxon>Eukaryota</taxon>
        <taxon>Fungi</taxon>
        <taxon>Dikarya</taxon>
        <taxon>Basidiomycota</taxon>
        <taxon>Agaricomycotina</taxon>
        <taxon>Agaricomycetes</taxon>
        <taxon>Agaricomycetidae</taxon>
        <taxon>Boletales</taxon>
        <taxon>Coniophorineae</taxon>
        <taxon>Serpulaceae</taxon>
        <taxon>Serpula</taxon>
    </lineage>
</organism>
<keyword evidence="3" id="KW-1185">Reference proteome</keyword>
<dbReference type="EMBL" id="GL945478">
    <property type="protein sequence ID" value="EGO00940.1"/>
    <property type="molecule type" value="Genomic_DNA"/>
</dbReference>
<proteinExistence type="predicted"/>
<protein>
    <submittedName>
        <fullName evidence="2">Uncharacterized protein</fullName>
    </submittedName>
</protein>
<dbReference type="Proteomes" id="UP000008063">
    <property type="component" value="Unassembled WGS sequence"/>
</dbReference>
<name>F8PTB0_SERL3</name>
<dbReference type="PANTHER" id="PTHR31912">
    <property type="entry name" value="IP13529P"/>
    <property type="match status" value="1"/>
</dbReference>
<evidence type="ECO:0000256" key="1">
    <source>
        <dbReference type="SAM" id="MobiDB-lite"/>
    </source>
</evidence>
<gene>
    <name evidence="2" type="ORF">SERLA73DRAFT_151545</name>
</gene>
<dbReference type="OMA" id="HINDMDE"/>
<dbReference type="InParanoid" id="F8PTB0"/>
<dbReference type="PANTHER" id="PTHR31912:SF34">
    <property type="entry name" value="NOTOCHORD-RELATED PROTEIN"/>
    <property type="match status" value="1"/>
</dbReference>
<dbReference type="STRING" id="936435.F8PTB0"/>
<evidence type="ECO:0000313" key="3">
    <source>
        <dbReference type="Proteomes" id="UP000008063"/>
    </source>
</evidence>